<protein>
    <submittedName>
        <fullName evidence="2">Nuclear bridge Ish domain protein Les1</fullName>
    </submittedName>
</protein>
<proteinExistence type="predicted"/>
<organism evidence="2 3">
    <name type="scientific">Schizosaccharomyces osmophilus</name>
    <dbReference type="NCBI Taxonomy" id="2545709"/>
    <lineage>
        <taxon>Eukaryota</taxon>
        <taxon>Fungi</taxon>
        <taxon>Dikarya</taxon>
        <taxon>Ascomycota</taxon>
        <taxon>Taphrinomycotina</taxon>
        <taxon>Schizosaccharomycetes</taxon>
        <taxon>Schizosaccharomycetales</taxon>
        <taxon>Schizosaccharomycetaceae</taxon>
        <taxon>Schizosaccharomyces</taxon>
    </lineage>
</organism>
<reference evidence="2 3" key="1">
    <citation type="journal article" date="2023" name="G3 (Bethesda)">
        <title>A high-quality reference genome for the fission yeast Schizosaccharomyces osmophilus.</title>
        <authorList>
            <person name="Jia G.S."/>
            <person name="Zhang W.C."/>
            <person name="Liang Y."/>
            <person name="Liu X.H."/>
            <person name="Rhind N."/>
            <person name="Pidoux A."/>
            <person name="Brysch-Herzberg M."/>
            <person name="Du L.L."/>
        </authorList>
    </citation>
    <scope>NUCLEOTIDE SEQUENCE [LARGE SCALE GENOMIC DNA]</scope>
    <source>
        <strain evidence="2 3">CBS 15793</strain>
    </source>
</reference>
<keyword evidence="1" id="KW-0732">Signal</keyword>
<dbReference type="Proteomes" id="UP001212411">
    <property type="component" value="Chromosome 1"/>
</dbReference>
<evidence type="ECO:0000313" key="3">
    <source>
        <dbReference type="Proteomes" id="UP001212411"/>
    </source>
</evidence>
<dbReference type="KEGG" id="som:SOMG_01776"/>
<accession>A0AAF0AVB2</accession>
<evidence type="ECO:0000256" key="1">
    <source>
        <dbReference type="SAM" id="SignalP"/>
    </source>
</evidence>
<sequence>MYMQFLFQLAVISFSFRVFVVQSLGEARDLRQTPVYNAYKTKTDVVQKTIYVDKQQTPYKPTSDSWPQRKLDDFLKGHGVKSLDAPSAESTLEPWKSPFQLISNLRDKYYPHETSTNELRESMSKIPELGVWIFDAWSNSELSEWLIKHNFEVPEPGTREQLLETVFQAFLENTELTNEEFETWSTNLLLNLLDEKNVRIPLGASREDLTILAKRYCSAESDELEYNVSSRNEEKELPASFMKEIIHLWSDGRLIDFLRERGTPVSVLSPRESLLRNVYNHRFTPRAFSPSNVLDGWSSEDLLAWLETYRKEDSLYSSLLYNTRHDLLHTAKLFYMDAVSEWSVADIEVLNDSLFSHPTISKQSSWTEEELKEELESFGELVPVPFNNQEAFKRLLPHLHYYLQGPSFIRRIKHWKAALANYLREAYILSP</sequence>
<feature type="signal peptide" evidence="1">
    <location>
        <begin position="1"/>
        <end position="23"/>
    </location>
</feature>
<dbReference type="RefSeq" id="XP_056036053.1">
    <property type="nucleotide sequence ID" value="XM_056180569.1"/>
</dbReference>
<dbReference type="EMBL" id="CP115611">
    <property type="protein sequence ID" value="WBW71810.1"/>
    <property type="molecule type" value="Genomic_DNA"/>
</dbReference>
<gene>
    <name evidence="2" type="primary">les1</name>
    <name evidence="2" type="ORF">SOMG_01776</name>
</gene>
<dbReference type="AlphaFoldDB" id="A0AAF0AVB2"/>
<dbReference type="InterPro" id="IPR018803">
    <property type="entry name" value="Ish1/Msc1-like"/>
</dbReference>
<dbReference type="Pfam" id="PF10281">
    <property type="entry name" value="Ish1"/>
    <property type="match status" value="1"/>
</dbReference>
<name>A0AAF0AVB2_9SCHI</name>
<feature type="chain" id="PRO_5042025181" evidence="1">
    <location>
        <begin position="24"/>
        <end position="431"/>
    </location>
</feature>
<dbReference type="GeneID" id="80875258"/>
<keyword evidence="3" id="KW-1185">Reference proteome</keyword>
<evidence type="ECO:0000313" key="2">
    <source>
        <dbReference type="EMBL" id="WBW71810.1"/>
    </source>
</evidence>